<gene>
    <name evidence="1" type="ORF">COU90_03560</name>
</gene>
<comment type="caution">
    <text evidence="1">The sequence shown here is derived from an EMBL/GenBank/DDBJ whole genome shotgun (WGS) entry which is preliminary data.</text>
</comment>
<dbReference type="Proteomes" id="UP000229098">
    <property type="component" value="Unassembled WGS sequence"/>
</dbReference>
<name>A0A2M8KWI6_9BACT</name>
<dbReference type="AlphaFoldDB" id="A0A2M8KWI6"/>
<evidence type="ECO:0000313" key="2">
    <source>
        <dbReference type="Proteomes" id="UP000229098"/>
    </source>
</evidence>
<evidence type="ECO:0008006" key="3">
    <source>
        <dbReference type="Google" id="ProtNLM"/>
    </source>
</evidence>
<dbReference type="EMBL" id="PFEF01000007">
    <property type="protein sequence ID" value="PJE64267.1"/>
    <property type="molecule type" value="Genomic_DNA"/>
</dbReference>
<accession>A0A2M8KWI6</accession>
<evidence type="ECO:0000313" key="1">
    <source>
        <dbReference type="EMBL" id="PJE64267.1"/>
    </source>
</evidence>
<proteinExistence type="predicted"/>
<organism evidence="1 2">
    <name type="scientific">Candidatus Ryanbacteria bacterium CG10_big_fil_rev_8_21_14_0_10_43_42</name>
    <dbReference type="NCBI Taxonomy" id="1974864"/>
    <lineage>
        <taxon>Bacteria</taxon>
        <taxon>Candidatus Ryaniibacteriota</taxon>
    </lineage>
</organism>
<reference evidence="2" key="1">
    <citation type="submission" date="2017-09" db="EMBL/GenBank/DDBJ databases">
        <title>Depth-based differentiation of microbial function through sediment-hosted aquifers and enrichment of novel symbionts in the deep terrestrial subsurface.</title>
        <authorList>
            <person name="Probst A.J."/>
            <person name="Ladd B."/>
            <person name="Jarett J.K."/>
            <person name="Geller-Mcgrath D.E."/>
            <person name="Sieber C.M.K."/>
            <person name="Emerson J.B."/>
            <person name="Anantharaman K."/>
            <person name="Thomas B.C."/>
            <person name="Malmstrom R."/>
            <person name="Stieglmeier M."/>
            <person name="Klingl A."/>
            <person name="Woyke T."/>
            <person name="Ryan C.M."/>
            <person name="Banfield J.F."/>
        </authorList>
    </citation>
    <scope>NUCLEOTIDE SEQUENCE [LARGE SCALE GENOMIC DNA]</scope>
</reference>
<protein>
    <recommendedName>
        <fullName evidence="3">Peptidase C39-like domain-containing protein</fullName>
    </recommendedName>
</protein>
<sequence>MERLDVPLFRNSAKDIHCVQATLQMILKYFFPQRRYTLKYLDKITYHYPGGWTWDTAALLFLSNLGFEIIIIDEFDFKAFGREGLGYLRSIWDKERFQIESLNTDLRFESQLAQDFLTSPRNMTFHKRKGCREDITTLFHKKYLVVPNINAYVLDNEEGHCGHHVIVTGIDRKGLCFNDAGLPAIKDRYVSWDLFEKSRTEKSNIFAVKIPT</sequence>